<organism evidence="1 2">
    <name type="scientific">Glycine soja</name>
    <name type="common">Wild soybean</name>
    <dbReference type="NCBI Taxonomy" id="3848"/>
    <lineage>
        <taxon>Eukaryota</taxon>
        <taxon>Viridiplantae</taxon>
        <taxon>Streptophyta</taxon>
        <taxon>Embryophyta</taxon>
        <taxon>Tracheophyta</taxon>
        <taxon>Spermatophyta</taxon>
        <taxon>Magnoliopsida</taxon>
        <taxon>eudicotyledons</taxon>
        <taxon>Gunneridae</taxon>
        <taxon>Pentapetalae</taxon>
        <taxon>rosids</taxon>
        <taxon>fabids</taxon>
        <taxon>Fabales</taxon>
        <taxon>Fabaceae</taxon>
        <taxon>Papilionoideae</taxon>
        <taxon>50 kb inversion clade</taxon>
        <taxon>NPAAA clade</taxon>
        <taxon>indigoferoid/millettioid clade</taxon>
        <taxon>Phaseoleae</taxon>
        <taxon>Glycine</taxon>
        <taxon>Glycine subgen. Soja</taxon>
    </lineage>
</organism>
<gene>
    <name evidence="1" type="ORF">D0Y65_015966</name>
</gene>
<comment type="caution">
    <text evidence="1">The sequence shown here is derived from an EMBL/GenBank/DDBJ whole genome shotgun (WGS) entry which is preliminary data.</text>
</comment>
<dbReference type="EMBL" id="QZWG01000006">
    <property type="protein sequence ID" value="RZC09446.1"/>
    <property type="molecule type" value="Genomic_DNA"/>
</dbReference>
<dbReference type="Proteomes" id="UP000289340">
    <property type="component" value="Chromosome 6"/>
</dbReference>
<evidence type="ECO:0000313" key="1">
    <source>
        <dbReference type="EMBL" id="RZC09446.1"/>
    </source>
</evidence>
<protein>
    <submittedName>
        <fullName evidence="1">Uncharacterized protein</fullName>
    </submittedName>
</protein>
<dbReference type="PANTHER" id="PTHR46238">
    <property type="entry name" value="REVERSE TRANSCRIPTASE DOMAIN-CONTAINING PROTEIN"/>
    <property type="match status" value="1"/>
</dbReference>
<evidence type="ECO:0000313" key="2">
    <source>
        <dbReference type="Proteomes" id="UP000289340"/>
    </source>
</evidence>
<reference evidence="1 2" key="1">
    <citation type="submission" date="2018-09" db="EMBL/GenBank/DDBJ databases">
        <title>A high-quality reference genome of wild soybean provides a powerful tool to mine soybean genomes.</title>
        <authorList>
            <person name="Xie M."/>
            <person name="Chung C.Y.L."/>
            <person name="Li M.-W."/>
            <person name="Wong F.-L."/>
            <person name="Chan T.-F."/>
            <person name="Lam H.-M."/>
        </authorList>
    </citation>
    <scope>NUCLEOTIDE SEQUENCE [LARGE SCALE GENOMIC DNA]</scope>
    <source>
        <strain evidence="2">cv. W05</strain>
        <tissue evidence="1">Hypocotyl of etiolated seedlings</tissue>
    </source>
</reference>
<sequence>MRMLRWMCGKTRQDKIRNEAIRERVGVAPIVEKMVENRLRWFGHVERRPVDSVVRRVDQMERRQTIRGRGRPKKTIREVIKKDLELNDLDRSMYVVEVWQWLSSALKVSLDLSLPISLLSASSGWIKVNTDGAAQGSPGVAASAGLFKDDQGSFLGGFGFHLGVFSPSLLN</sequence>
<dbReference type="AlphaFoldDB" id="A0A445KF05"/>
<name>A0A445KF05_GLYSO</name>
<accession>A0A445KF05</accession>
<dbReference type="PANTHER" id="PTHR46238:SF11">
    <property type="entry name" value="AGAMOUS-LIKE MADS-BOX PROTEIN AGL16"/>
    <property type="match status" value="1"/>
</dbReference>
<keyword evidence="2" id="KW-1185">Reference proteome</keyword>
<proteinExistence type="predicted"/>